<feature type="non-terminal residue" evidence="1">
    <location>
        <position position="1"/>
    </location>
</feature>
<proteinExistence type="predicted"/>
<reference evidence="1" key="1">
    <citation type="submission" date="2020-02" db="EMBL/GenBank/DDBJ databases">
        <authorList>
            <person name="Meier V. D."/>
        </authorList>
    </citation>
    <scope>NUCLEOTIDE SEQUENCE</scope>
    <source>
        <strain evidence="1">AVDCRST_MAG26</strain>
    </source>
</reference>
<protein>
    <submittedName>
        <fullName evidence="1">Uncharacterized protein</fullName>
    </submittedName>
</protein>
<feature type="non-terminal residue" evidence="1">
    <location>
        <position position="50"/>
    </location>
</feature>
<dbReference type="EMBL" id="CADCTK010000640">
    <property type="protein sequence ID" value="CAA9269619.1"/>
    <property type="molecule type" value="Genomic_DNA"/>
</dbReference>
<organism evidence="1">
    <name type="scientific">uncultured Chloroflexia bacterium</name>
    <dbReference type="NCBI Taxonomy" id="1672391"/>
    <lineage>
        <taxon>Bacteria</taxon>
        <taxon>Bacillati</taxon>
        <taxon>Chloroflexota</taxon>
        <taxon>Chloroflexia</taxon>
        <taxon>environmental samples</taxon>
    </lineage>
</organism>
<dbReference type="AlphaFoldDB" id="A0A6J4J6Y1"/>
<gene>
    <name evidence="1" type="ORF">AVDCRST_MAG26-2755</name>
</gene>
<accession>A0A6J4J6Y1</accession>
<name>A0A6J4J6Y1_9CHLR</name>
<evidence type="ECO:0000313" key="1">
    <source>
        <dbReference type="EMBL" id="CAA9269619.1"/>
    </source>
</evidence>
<sequence>CRKRIRAICVSRSGLRRHLPHPRRAWRLMVWCGTGYQTTCRRCTAARACT</sequence>